<gene>
    <name evidence="1" type="ORF">HPB51_029082</name>
</gene>
<evidence type="ECO:0000313" key="2">
    <source>
        <dbReference type="Proteomes" id="UP000821866"/>
    </source>
</evidence>
<dbReference type="AlphaFoldDB" id="A0A9J6CVV5"/>
<organism evidence="1 2">
    <name type="scientific">Rhipicephalus microplus</name>
    <name type="common">Cattle tick</name>
    <name type="synonym">Boophilus microplus</name>
    <dbReference type="NCBI Taxonomy" id="6941"/>
    <lineage>
        <taxon>Eukaryota</taxon>
        <taxon>Metazoa</taxon>
        <taxon>Ecdysozoa</taxon>
        <taxon>Arthropoda</taxon>
        <taxon>Chelicerata</taxon>
        <taxon>Arachnida</taxon>
        <taxon>Acari</taxon>
        <taxon>Parasitiformes</taxon>
        <taxon>Ixodida</taxon>
        <taxon>Ixodoidea</taxon>
        <taxon>Ixodidae</taxon>
        <taxon>Rhipicephalinae</taxon>
        <taxon>Rhipicephalus</taxon>
        <taxon>Boophilus</taxon>
    </lineage>
</organism>
<sequence>MDRKRRAEDTSASEEFREKEHVEIKPRIVEEGVEAEGIAARQRECLCVAQRPAEPRELGDAKELALVAQKLGQLTYRSSKAWNLAEYEPWPAAACTAGTCPGSDHSDDAGKQDSDRVLENFSKHRVPFGGQRIATSVRQLDVLEEEKLTRKNFHPHRGVKRKMGRLLEWKQCCVYHVESYLGRVAGSSCRVPDDEEHPVVNGLSVPTIGTKLIKFQASCREYLIHGLNYAEVGFLS</sequence>
<reference evidence="1" key="1">
    <citation type="journal article" date="2020" name="Cell">
        <title>Large-Scale Comparative Analyses of Tick Genomes Elucidate Their Genetic Diversity and Vector Capacities.</title>
        <authorList>
            <consortium name="Tick Genome and Microbiome Consortium (TIGMIC)"/>
            <person name="Jia N."/>
            <person name="Wang J."/>
            <person name="Shi W."/>
            <person name="Du L."/>
            <person name="Sun Y."/>
            <person name="Zhan W."/>
            <person name="Jiang J.F."/>
            <person name="Wang Q."/>
            <person name="Zhang B."/>
            <person name="Ji P."/>
            <person name="Bell-Sakyi L."/>
            <person name="Cui X.M."/>
            <person name="Yuan T.T."/>
            <person name="Jiang B.G."/>
            <person name="Yang W.F."/>
            <person name="Lam T.T."/>
            <person name="Chang Q.C."/>
            <person name="Ding S.J."/>
            <person name="Wang X.J."/>
            <person name="Zhu J.G."/>
            <person name="Ruan X.D."/>
            <person name="Zhao L."/>
            <person name="Wei J.T."/>
            <person name="Ye R.Z."/>
            <person name="Que T.C."/>
            <person name="Du C.H."/>
            <person name="Zhou Y.H."/>
            <person name="Cheng J.X."/>
            <person name="Dai P.F."/>
            <person name="Guo W.B."/>
            <person name="Han X.H."/>
            <person name="Huang E.J."/>
            <person name="Li L.F."/>
            <person name="Wei W."/>
            <person name="Gao Y.C."/>
            <person name="Liu J.Z."/>
            <person name="Shao H.Z."/>
            <person name="Wang X."/>
            <person name="Wang C.C."/>
            <person name="Yang T.C."/>
            <person name="Huo Q.B."/>
            <person name="Li W."/>
            <person name="Chen H.Y."/>
            <person name="Chen S.E."/>
            <person name="Zhou L.G."/>
            <person name="Ni X.B."/>
            <person name="Tian J.H."/>
            <person name="Sheng Y."/>
            <person name="Liu T."/>
            <person name="Pan Y.S."/>
            <person name="Xia L.Y."/>
            <person name="Li J."/>
            <person name="Zhao F."/>
            <person name="Cao W.C."/>
        </authorList>
    </citation>
    <scope>NUCLEOTIDE SEQUENCE</scope>
    <source>
        <strain evidence="1">Rmic-2018</strain>
    </source>
</reference>
<proteinExistence type="predicted"/>
<name>A0A9J6CVV5_RHIMP</name>
<reference evidence="1" key="2">
    <citation type="submission" date="2021-09" db="EMBL/GenBank/DDBJ databases">
        <authorList>
            <person name="Jia N."/>
            <person name="Wang J."/>
            <person name="Shi W."/>
            <person name="Du L."/>
            <person name="Sun Y."/>
            <person name="Zhan W."/>
            <person name="Jiang J."/>
            <person name="Wang Q."/>
            <person name="Zhang B."/>
            <person name="Ji P."/>
            <person name="Sakyi L.B."/>
            <person name="Cui X."/>
            <person name="Yuan T."/>
            <person name="Jiang B."/>
            <person name="Yang W."/>
            <person name="Lam T.T.-Y."/>
            <person name="Chang Q."/>
            <person name="Ding S."/>
            <person name="Wang X."/>
            <person name="Zhu J."/>
            <person name="Ruan X."/>
            <person name="Zhao L."/>
            <person name="Wei J."/>
            <person name="Que T."/>
            <person name="Du C."/>
            <person name="Cheng J."/>
            <person name="Dai P."/>
            <person name="Han X."/>
            <person name="Huang E."/>
            <person name="Gao Y."/>
            <person name="Liu J."/>
            <person name="Shao H."/>
            <person name="Ye R."/>
            <person name="Li L."/>
            <person name="Wei W."/>
            <person name="Wang X."/>
            <person name="Wang C."/>
            <person name="Huo Q."/>
            <person name="Li W."/>
            <person name="Guo W."/>
            <person name="Chen H."/>
            <person name="Chen S."/>
            <person name="Zhou L."/>
            <person name="Zhou L."/>
            <person name="Ni X."/>
            <person name="Tian J."/>
            <person name="Zhou Y."/>
            <person name="Sheng Y."/>
            <person name="Liu T."/>
            <person name="Pan Y."/>
            <person name="Xia L."/>
            <person name="Li J."/>
            <person name="Zhao F."/>
            <person name="Cao W."/>
        </authorList>
    </citation>
    <scope>NUCLEOTIDE SEQUENCE</scope>
    <source>
        <strain evidence="1">Rmic-2018</strain>
        <tissue evidence="1">Larvae</tissue>
    </source>
</reference>
<comment type="caution">
    <text evidence="1">The sequence shown here is derived from an EMBL/GenBank/DDBJ whole genome shotgun (WGS) entry which is preliminary data.</text>
</comment>
<dbReference type="Proteomes" id="UP000821866">
    <property type="component" value="Unassembled WGS sequence"/>
</dbReference>
<accession>A0A9J6CVV5</accession>
<dbReference type="EMBL" id="JABSTU010006272">
    <property type="protein sequence ID" value="KAH7934552.1"/>
    <property type="molecule type" value="Genomic_DNA"/>
</dbReference>
<protein>
    <submittedName>
        <fullName evidence="1">Uncharacterized protein</fullName>
    </submittedName>
</protein>
<keyword evidence="2" id="KW-1185">Reference proteome</keyword>
<evidence type="ECO:0000313" key="1">
    <source>
        <dbReference type="EMBL" id="KAH7934552.1"/>
    </source>
</evidence>